<dbReference type="Proteomes" id="UP000199580">
    <property type="component" value="Unassembled WGS sequence"/>
</dbReference>
<dbReference type="STRING" id="1128970.SAMN04487935_1421"/>
<evidence type="ECO:0000256" key="1">
    <source>
        <dbReference type="SAM" id="Coils"/>
    </source>
</evidence>
<protein>
    <submittedName>
        <fullName evidence="2">Uncharacterized protein</fullName>
    </submittedName>
</protein>
<keyword evidence="1" id="KW-0175">Coiled coil</keyword>
<reference evidence="2 3" key="1">
    <citation type="submission" date="2016-10" db="EMBL/GenBank/DDBJ databases">
        <authorList>
            <person name="de Groot N.N."/>
        </authorList>
    </citation>
    <scope>NUCLEOTIDE SEQUENCE [LARGE SCALE GENOMIC DNA]</scope>
    <source>
        <strain evidence="2 3">CGMCC 1.10076</strain>
    </source>
</reference>
<gene>
    <name evidence="2" type="ORF">SAMN04487935_1421</name>
</gene>
<keyword evidence="3" id="KW-1185">Reference proteome</keyword>
<organism evidence="2 3">
    <name type="scientific">Flavobacterium noncentrifugens</name>
    <dbReference type="NCBI Taxonomy" id="1128970"/>
    <lineage>
        <taxon>Bacteria</taxon>
        <taxon>Pseudomonadati</taxon>
        <taxon>Bacteroidota</taxon>
        <taxon>Flavobacteriia</taxon>
        <taxon>Flavobacteriales</taxon>
        <taxon>Flavobacteriaceae</taxon>
        <taxon>Flavobacterium</taxon>
    </lineage>
</organism>
<dbReference type="EMBL" id="FNEZ01000002">
    <property type="protein sequence ID" value="SDJ66810.1"/>
    <property type="molecule type" value="Genomic_DNA"/>
</dbReference>
<proteinExistence type="predicted"/>
<dbReference type="AlphaFoldDB" id="A0A1G8VNQ3"/>
<sequence length="226" mass="24952">MKKGIVLLGAAVMALNLTSCKNEQEEKAKVTVDHYSTYVDSVSTVASADVKANWEAIAARSEQQLAEAKAALANLKDKTAAEEKVTAAETKYNDWKTKVEAEVAAEKAAAMPAAGDRPTILRNAFFGEGKLGQDMNFNWVNKDNILSVYQNFTKTFYDNEKSYSREDFDKIKQMYEALDARKNTVEKEGLSTGDNLKIAAIKTKFGPVFKWERGTAKASENADAKK</sequence>
<name>A0A1G8VNQ3_9FLAO</name>
<feature type="coiled-coil region" evidence="1">
    <location>
        <begin position="51"/>
        <end position="98"/>
    </location>
</feature>
<accession>A0A1G8VNQ3</accession>
<evidence type="ECO:0000313" key="2">
    <source>
        <dbReference type="EMBL" id="SDJ66810.1"/>
    </source>
</evidence>
<dbReference type="RefSeq" id="WP_091393170.1">
    <property type="nucleotide sequence ID" value="NZ_BKAI01000003.1"/>
</dbReference>
<dbReference type="OrthoDB" id="1346349at2"/>
<evidence type="ECO:0000313" key="3">
    <source>
        <dbReference type="Proteomes" id="UP000199580"/>
    </source>
</evidence>